<keyword evidence="2" id="KW-0238">DNA-binding</keyword>
<evidence type="ECO:0000256" key="1">
    <source>
        <dbReference type="ARBA" id="ARBA00023015"/>
    </source>
</evidence>
<keyword evidence="1" id="KW-0805">Transcription regulation</keyword>
<comment type="caution">
    <text evidence="5">The sequence shown here is derived from an EMBL/GenBank/DDBJ whole genome shotgun (WGS) entry which is preliminary data.</text>
</comment>
<dbReference type="AlphaFoldDB" id="A0A2U1BB12"/>
<evidence type="ECO:0000256" key="2">
    <source>
        <dbReference type="ARBA" id="ARBA00023125"/>
    </source>
</evidence>
<keyword evidence="3" id="KW-0804">Transcription</keyword>
<dbReference type="GeneID" id="78293570"/>
<evidence type="ECO:0000259" key="4">
    <source>
        <dbReference type="PROSITE" id="PS50949"/>
    </source>
</evidence>
<dbReference type="InterPro" id="IPR000524">
    <property type="entry name" value="Tscrpt_reg_HTH_GntR"/>
</dbReference>
<dbReference type="CDD" id="cd07377">
    <property type="entry name" value="WHTH_GntR"/>
    <property type="match status" value="1"/>
</dbReference>
<dbReference type="SMART" id="SM00345">
    <property type="entry name" value="HTH_GNTR"/>
    <property type="match status" value="1"/>
</dbReference>
<evidence type="ECO:0000313" key="6">
    <source>
        <dbReference type="Proteomes" id="UP000245959"/>
    </source>
</evidence>
<dbReference type="RefSeq" id="WP_116882238.1">
    <property type="nucleotide sequence ID" value="NZ_CALXNT010000025.1"/>
</dbReference>
<gene>
    <name evidence="5" type="ORF">C8D82_10132</name>
</gene>
<name>A0A2U1BB12_9BACT</name>
<organism evidence="5 6">
    <name type="scientific">Victivallis vadensis</name>
    <dbReference type="NCBI Taxonomy" id="172901"/>
    <lineage>
        <taxon>Bacteria</taxon>
        <taxon>Pseudomonadati</taxon>
        <taxon>Lentisphaerota</taxon>
        <taxon>Lentisphaeria</taxon>
        <taxon>Victivallales</taxon>
        <taxon>Victivallaceae</taxon>
        <taxon>Victivallis</taxon>
    </lineage>
</organism>
<evidence type="ECO:0000313" key="5">
    <source>
        <dbReference type="EMBL" id="PVY45842.1"/>
    </source>
</evidence>
<proteinExistence type="predicted"/>
<dbReference type="PRINTS" id="PR00035">
    <property type="entry name" value="HTHGNTR"/>
</dbReference>
<dbReference type="Proteomes" id="UP000245959">
    <property type="component" value="Unassembled WGS sequence"/>
</dbReference>
<dbReference type="SUPFAM" id="SSF46785">
    <property type="entry name" value="Winged helix' DNA-binding domain"/>
    <property type="match status" value="1"/>
</dbReference>
<sequence>MSTQVRYKEIYRALMRDIAEGVFSGGEKLPTEQALAERFGVTRQTLLKALNIMKLEGTLRSEQGRGTFVNAPAAPRPASGLRQLVYIASNLQESLAHRALVGVESAAHRHGFSLVTCNTRNDAEREAEYLRRARSGGAAGIILIPYFQRNRELALRIAAELPLVCLDNSFATDAIPLVASDNFRASYEAVRHLIGLGHRRIGFLLTTLEAAREVDSVRNRFEGYRQALADAKLEFDPALISELGPALSHMRPSDVGLELFSYPAMNRLLHLPCPPTAVLLLWDELAPGAIAAIRDTRREVPRDVSLVGFNDDELCTLITPRLSTVRQDGEAMGEAAVRLLAERINRNTPIPPRTLVPSRFINRDTTASLTK</sequence>
<accession>A0A2U1BB12</accession>
<dbReference type="InterPro" id="IPR046335">
    <property type="entry name" value="LacI/GalR-like_sensor"/>
</dbReference>
<dbReference type="Gene3D" id="1.10.10.10">
    <property type="entry name" value="Winged helix-like DNA-binding domain superfamily/Winged helix DNA-binding domain"/>
    <property type="match status" value="1"/>
</dbReference>
<dbReference type="PROSITE" id="PS50949">
    <property type="entry name" value="HTH_GNTR"/>
    <property type="match status" value="1"/>
</dbReference>
<dbReference type="GO" id="GO:0003700">
    <property type="term" value="F:DNA-binding transcription factor activity"/>
    <property type="evidence" value="ECO:0007669"/>
    <property type="project" value="InterPro"/>
</dbReference>
<keyword evidence="6" id="KW-1185">Reference proteome</keyword>
<dbReference type="EMBL" id="QEKH01000001">
    <property type="protein sequence ID" value="PVY45842.1"/>
    <property type="molecule type" value="Genomic_DNA"/>
</dbReference>
<dbReference type="InterPro" id="IPR036388">
    <property type="entry name" value="WH-like_DNA-bd_sf"/>
</dbReference>
<dbReference type="GO" id="GO:0000976">
    <property type="term" value="F:transcription cis-regulatory region binding"/>
    <property type="evidence" value="ECO:0007669"/>
    <property type="project" value="TreeGrafter"/>
</dbReference>
<dbReference type="Pfam" id="PF13377">
    <property type="entry name" value="Peripla_BP_3"/>
    <property type="match status" value="1"/>
</dbReference>
<dbReference type="Pfam" id="PF00392">
    <property type="entry name" value="GntR"/>
    <property type="match status" value="1"/>
</dbReference>
<dbReference type="InterPro" id="IPR028082">
    <property type="entry name" value="Peripla_BP_I"/>
</dbReference>
<protein>
    <submittedName>
        <fullName evidence="5">LacI family repressor for deo operon, udp, cdd, tsx, nupC, and nupG</fullName>
    </submittedName>
</protein>
<dbReference type="SUPFAM" id="SSF53822">
    <property type="entry name" value="Periplasmic binding protein-like I"/>
    <property type="match status" value="1"/>
</dbReference>
<dbReference type="Gene3D" id="3.40.50.2300">
    <property type="match status" value="2"/>
</dbReference>
<dbReference type="PANTHER" id="PTHR30146:SF109">
    <property type="entry name" value="HTH-TYPE TRANSCRIPTIONAL REGULATOR GALS"/>
    <property type="match status" value="1"/>
</dbReference>
<evidence type="ECO:0000256" key="3">
    <source>
        <dbReference type="ARBA" id="ARBA00023163"/>
    </source>
</evidence>
<reference evidence="5 6" key="1">
    <citation type="submission" date="2018-04" db="EMBL/GenBank/DDBJ databases">
        <title>Genomic Encyclopedia of Type Strains, Phase IV (KMG-IV): sequencing the most valuable type-strain genomes for metagenomic binning, comparative biology and taxonomic classification.</title>
        <authorList>
            <person name="Goeker M."/>
        </authorList>
    </citation>
    <scope>NUCLEOTIDE SEQUENCE [LARGE SCALE GENOMIC DNA]</scope>
    <source>
        <strain evidence="5 6">DSM 14823</strain>
    </source>
</reference>
<dbReference type="InterPro" id="IPR036390">
    <property type="entry name" value="WH_DNA-bd_sf"/>
</dbReference>
<dbReference type="PANTHER" id="PTHR30146">
    <property type="entry name" value="LACI-RELATED TRANSCRIPTIONAL REPRESSOR"/>
    <property type="match status" value="1"/>
</dbReference>
<feature type="domain" description="HTH gntR-type" evidence="4">
    <location>
        <begin position="4"/>
        <end position="72"/>
    </location>
</feature>
<dbReference type="CDD" id="cd06267">
    <property type="entry name" value="PBP1_LacI_sugar_binding-like"/>
    <property type="match status" value="1"/>
</dbReference>